<reference evidence="2" key="1">
    <citation type="journal article" date="2023" name="Plant J.">
        <title>The genome of the king protea, Protea cynaroides.</title>
        <authorList>
            <person name="Chang J."/>
            <person name="Duong T.A."/>
            <person name="Schoeman C."/>
            <person name="Ma X."/>
            <person name="Roodt D."/>
            <person name="Barker N."/>
            <person name="Li Z."/>
            <person name="Van de Peer Y."/>
            <person name="Mizrachi E."/>
        </authorList>
    </citation>
    <scope>NUCLEOTIDE SEQUENCE</scope>
    <source>
        <tissue evidence="2">Young leaves</tissue>
    </source>
</reference>
<dbReference type="EMBL" id="JAMYWD010000008">
    <property type="protein sequence ID" value="KAJ4964132.1"/>
    <property type="molecule type" value="Genomic_DNA"/>
</dbReference>
<sequence>MDSCLAFHGHGEGDNNTIFPIRKRPSSRRNHSLSCSSSFGSSSSLGSSSFEDSSPLNPITARHLSGIPFSWEQHPGIPKKILNSRSLPFKNKPLPPPPPNPTASKKFNLEPILSTQKKNNQDILHIDPFAAALVECSRDRRREGLKDCWKETKVSRTVSDRFGFIDLYGSCKNSCAVSDSTVYIPRSSRGSYHLLNRRTG</sequence>
<proteinExistence type="predicted"/>
<evidence type="ECO:0000313" key="3">
    <source>
        <dbReference type="Proteomes" id="UP001141806"/>
    </source>
</evidence>
<dbReference type="PANTHER" id="PTHR33696:SF1">
    <property type="entry name" value="T22J18.15"/>
    <property type="match status" value="1"/>
</dbReference>
<keyword evidence="3" id="KW-1185">Reference proteome</keyword>
<feature type="compositionally biased region" description="Low complexity" evidence="1">
    <location>
        <begin position="32"/>
        <end position="54"/>
    </location>
</feature>
<organism evidence="2 3">
    <name type="scientific">Protea cynaroides</name>
    <dbReference type="NCBI Taxonomy" id="273540"/>
    <lineage>
        <taxon>Eukaryota</taxon>
        <taxon>Viridiplantae</taxon>
        <taxon>Streptophyta</taxon>
        <taxon>Embryophyta</taxon>
        <taxon>Tracheophyta</taxon>
        <taxon>Spermatophyta</taxon>
        <taxon>Magnoliopsida</taxon>
        <taxon>Proteales</taxon>
        <taxon>Proteaceae</taxon>
        <taxon>Protea</taxon>
    </lineage>
</organism>
<feature type="compositionally biased region" description="Basic residues" evidence="1">
    <location>
        <begin position="21"/>
        <end position="31"/>
    </location>
</feature>
<evidence type="ECO:0000256" key="1">
    <source>
        <dbReference type="SAM" id="MobiDB-lite"/>
    </source>
</evidence>
<dbReference type="PANTHER" id="PTHR33696">
    <property type="entry name" value="T22J18.15-RELATED"/>
    <property type="match status" value="1"/>
</dbReference>
<feature type="region of interest" description="Disordered" evidence="1">
    <location>
        <begin position="14"/>
        <end position="54"/>
    </location>
</feature>
<dbReference type="OrthoDB" id="1925896at2759"/>
<name>A0A9Q0HCZ4_9MAGN</name>
<feature type="region of interest" description="Disordered" evidence="1">
    <location>
        <begin position="82"/>
        <end position="105"/>
    </location>
</feature>
<dbReference type="AlphaFoldDB" id="A0A9Q0HCZ4"/>
<gene>
    <name evidence="2" type="ORF">NE237_024071</name>
</gene>
<accession>A0A9Q0HCZ4</accession>
<dbReference type="Proteomes" id="UP001141806">
    <property type="component" value="Unassembled WGS sequence"/>
</dbReference>
<protein>
    <submittedName>
        <fullName evidence="2">Uncharacterized protein</fullName>
    </submittedName>
</protein>
<comment type="caution">
    <text evidence="2">The sequence shown here is derived from an EMBL/GenBank/DDBJ whole genome shotgun (WGS) entry which is preliminary data.</text>
</comment>
<evidence type="ECO:0000313" key="2">
    <source>
        <dbReference type="EMBL" id="KAJ4964132.1"/>
    </source>
</evidence>